<evidence type="ECO:0000313" key="1">
    <source>
        <dbReference type="Proteomes" id="UP000813463"/>
    </source>
</evidence>
<dbReference type="PANTHER" id="PTHR13554:SF10">
    <property type="entry name" value="26S PROTEASOME NON-ATPASE REGULATORY SUBUNIT 5"/>
    <property type="match status" value="1"/>
</dbReference>
<dbReference type="PANTHER" id="PTHR13554">
    <property type="entry name" value="26S PROTEASOME NON-ATPASE REGULATORY SUBUNIT 5-RELATED"/>
    <property type="match status" value="1"/>
</dbReference>
<accession>A0ABM3QJY5</accession>
<dbReference type="Gene3D" id="1.25.10.10">
    <property type="entry name" value="Leucine-rich Repeat Variant"/>
    <property type="match status" value="2"/>
</dbReference>
<gene>
    <name evidence="2" type="primary">LOC110784789</name>
</gene>
<dbReference type="Proteomes" id="UP000813463">
    <property type="component" value="Chromosome 4"/>
</dbReference>
<dbReference type="Pfam" id="PF10508">
    <property type="entry name" value="Proteasom_PSMB"/>
    <property type="match status" value="1"/>
</dbReference>
<keyword evidence="1" id="KW-1185">Reference proteome</keyword>
<reference evidence="2" key="2">
    <citation type="submission" date="2025-08" db="UniProtKB">
        <authorList>
            <consortium name="RefSeq"/>
        </authorList>
    </citation>
    <scope>IDENTIFICATION</scope>
    <source>
        <tissue evidence="2">Leaf</tissue>
    </source>
</reference>
<name>A0ABM3QJY5_SPIOL</name>
<evidence type="ECO:0000313" key="2">
    <source>
        <dbReference type="RefSeq" id="XP_056683659.1"/>
    </source>
</evidence>
<dbReference type="RefSeq" id="XP_056683659.1">
    <property type="nucleotide sequence ID" value="XM_056827681.1"/>
</dbReference>
<proteinExistence type="predicted"/>
<sequence>MEDFSAAETNQLLQAASDFASYPGVLNEAAVKEFLDRFPLPIIINALQTKVAVPGLENALVTCLERIFRTKYGSSLIPQSMPFLQVGLQADSEAVRCLACKIVSFLLENLNDISVNPSQLIVAYDIYPLLLRCLVNGDERLATASMDAVKNFAFSPEGIATIFPAESSEATDLRHMAAKCSSLGRVRILSLIVKLFSVSRAVAEKISNSNLLGLIEGEARKTDDTLATLNVLELLFEMAESDHAAEYMPKTSLLQILGGIISNASSDSILRSRAMMISGRMLCRENIFMFIDETSVLAILSAILGRLRSPETIDDSECESAIEAIGQIGSSTSGAEFLLLRSHEAVRFLGDAAFDRQRGGKQLGYCLLGFVKNIKAALDALGNIVGANRSENSILLKGEAEEILQRLIYEIASKSPKLTPSGLFLSVLQQDTEMRLAGYRLISGLVARPWCLMEVCSRQEIISKVTDAYMETSKIAMEARFNCCFSIHKALAATNPKNDSALAGISEKLQEAVKLGPFLAKKNRDAQPTITTDQRF</sequence>
<organism evidence="1 2">
    <name type="scientific">Spinacia oleracea</name>
    <name type="common">Spinach</name>
    <dbReference type="NCBI Taxonomy" id="3562"/>
    <lineage>
        <taxon>Eukaryota</taxon>
        <taxon>Viridiplantae</taxon>
        <taxon>Streptophyta</taxon>
        <taxon>Embryophyta</taxon>
        <taxon>Tracheophyta</taxon>
        <taxon>Spermatophyta</taxon>
        <taxon>Magnoliopsida</taxon>
        <taxon>eudicotyledons</taxon>
        <taxon>Gunneridae</taxon>
        <taxon>Pentapetalae</taxon>
        <taxon>Caryophyllales</taxon>
        <taxon>Chenopodiaceae</taxon>
        <taxon>Chenopodioideae</taxon>
        <taxon>Anserineae</taxon>
        <taxon>Spinacia</taxon>
    </lineage>
</organism>
<dbReference type="GeneID" id="110784789"/>
<dbReference type="SUPFAM" id="SSF48371">
    <property type="entry name" value="ARM repeat"/>
    <property type="match status" value="1"/>
</dbReference>
<dbReference type="InterPro" id="IPR019538">
    <property type="entry name" value="PSMD5"/>
</dbReference>
<dbReference type="InterPro" id="IPR016024">
    <property type="entry name" value="ARM-type_fold"/>
</dbReference>
<reference evidence="1" key="1">
    <citation type="journal article" date="2021" name="Nat. Commun.">
        <title>Genomic analyses provide insights into spinach domestication and the genetic basis of agronomic traits.</title>
        <authorList>
            <person name="Cai X."/>
            <person name="Sun X."/>
            <person name="Xu C."/>
            <person name="Sun H."/>
            <person name="Wang X."/>
            <person name="Ge C."/>
            <person name="Zhang Z."/>
            <person name="Wang Q."/>
            <person name="Fei Z."/>
            <person name="Jiao C."/>
            <person name="Wang Q."/>
        </authorList>
    </citation>
    <scope>NUCLEOTIDE SEQUENCE [LARGE SCALE GENOMIC DNA]</scope>
    <source>
        <strain evidence="1">cv. Varoflay</strain>
    </source>
</reference>
<protein>
    <submittedName>
        <fullName evidence="2">Uncharacterized protein isoform X1</fullName>
    </submittedName>
</protein>
<dbReference type="InterPro" id="IPR011989">
    <property type="entry name" value="ARM-like"/>
</dbReference>